<evidence type="ECO:0000256" key="9">
    <source>
        <dbReference type="ARBA" id="ARBA00022989"/>
    </source>
</evidence>
<comment type="caution">
    <text evidence="14">The sequence shown here is derived from an EMBL/GenBank/DDBJ whole genome shotgun (WGS) entry which is preliminary data.</text>
</comment>
<dbReference type="GO" id="GO:0006099">
    <property type="term" value="P:tricarboxylic acid cycle"/>
    <property type="evidence" value="ECO:0007669"/>
    <property type="project" value="InterPro"/>
</dbReference>
<dbReference type="InterPro" id="IPR039023">
    <property type="entry name" value="SdhC_prok"/>
</dbReference>
<reference evidence="14 15" key="1">
    <citation type="journal article" date="2017" name="Water Res.">
        <title>Comammox in drinking water systems.</title>
        <authorList>
            <person name="Wang Y."/>
            <person name="Ma L."/>
            <person name="Mao Y."/>
            <person name="Jiang X."/>
            <person name="Xia Y."/>
            <person name="Yu K."/>
            <person name="Li B."/>
            <person name="Zhang T."/>
        </authorList>
    </citation>
    <scope>NUCLEOTIDE SEQUENCE [LARGE SCALE GENOMIC DNA]</scope>
    <source>
        <strain evidence="14">SG_bin8</strain>
    </source>
</reference>
<dbReference type="Gene3D" id="1.20.1300.10">
    <property type="entry name" value="Fumarate reductase/succinate dehydrogenase, transmembrane subunit"/>
    <property type="match status" value="1"/>
</dbReference>
<keyword evidence="9 13" id="KW-1133">Transmembrane helix</keyword>
<evidence type="ECO:0000256" key="6">
    <source>
        <dbReference type="ARBA" id="ARBA00022617"/>
    </source>
</evidence>
<comment type="function">
    <text evidence="2">Membrane-anchoring subunit of succinate dehydrogenase (SDH).</text>
</comment>
<evidence type="ECO:0000256" key="5">
    <source>
        <dbReference type="ARBA" id="ARBA00020076"/>
    </source>
</evidence>
<dbReference type="PANTHER" id="PTHR41910">
    <property type="entry name" value="SUCCINATE DEHYDROGENASE 2 MEMBRANE SUBUNIT SDHC"/>
    <property type="match status" value="1"/>
</dbReference>
<keyword evidence="11 13" id="KW-0472">Membrane</keyword>
<proteinExistence type="inferred from homology"/>
<feature type="transmembrane region" description="Helical" evidence="13">
    <location>
        <begin position="99"/>
        <end position="119"/>
    </location>
</feature>
<dbReference type="GO" id="GO:0046872">
    <property type="term" value="F:metal ion binding"/>
    <property type="evidence" value="ECO:0007669"/>
    <property type="project" value="UniProtKB-KW"/>
</dbReference>
<keyword evidence="7 13" id="KW-0812">Transmembrane</keyword>
<evidence type="ECO:0000256" key="8">
    <source>
        <dbReference type="ARBA" id="ARBA00022723"/>
    </source>
</evidence>
<evidence type="ECO:0000313" key="15">
    <source>
        <dbReference type="Proteomes" id="UP000192872"/>
    </source>
</evidence>
<dbReference type="NCBIfam" id="TIGR02970">
    <property type="entry name" value="succ_dehyd_cytB"/>
    <property type="match status" value="1"/>
</dbReference>
<accession>A0A1W9HV50</accession>
<comment type="subunit">
    <text evidence="12">Part of an enzyme complex containing four subunits: a flavoprotein, an iron-sulfur protein, plus two membrane-anchoring proteins, SdhC and SdhD. The complex can form homotrimers.</text>
</comment>
<feature type="transmembrane region" description="Helical" evidence="13">
    <location>
        <begin position="21"/>
        <end position="46"/>
    </location>
</feature>
<evidence type="ECO:0000256" key="4">
    <source>
        <dbReference type="ARBA" id="ARBA00007244"/>
    </source>
</evidence>
<dbReference type="RefSeq" id="WP_376801596.1">
    <property type="nucleotide sequence ID" value="NZ_DBNB01000022.1"/>
</dbReference>
<dbReference type="Proteomes" id="UP000192872">
    <property type="component" value="Unassembled WGS sequence"/>
</dbReference>
<comment type="subcellular location">
    <subcellularLocation>
        <location evidence="3">Membrane</location>
    </subcellularLocation>
</comment>
<dbReference type="GO" id="GO:0016020">
    <property type="term" value="C:membrane"/>
    <property type="evidence" value="ECO:0007669"/>
    <property type="project" value="UniProtKB-SubCell"/>
</dbReference>
<dbReference type="PANTHER" id="PTHR41910:SF1">
    <property type="entry name" value="SUCCINATE DEHYDROGENASE HYDROPHOBIC MEMBRANE ANCHOR SUBUNIT"/>
    <property type="match status" value="1"/>
</dbReference>
<evidence type="ECO:0000313" key="14">
    <source>
        <dbReference type="EMBL" id="OQW51172.1"/>
    </source>
</evidence>
<evidence type="ECO:0000256" key="2">
    <source>
        <dbReference type="ARBA" id="ARBA00004050"/>
    </source>
</evidence>
<evidence type="ECO:0000256" key="10">
    <source>
        <dbReference type="ARBA" id="ARBA00023004"/>
    </source>
</evidence>
<comment type="cofactor">
    <cofactor evidence="1">
        <name>heme</name>
        <dbReference type="ChEBI" id="CHEBI:30413"/>
    </cofactor>
</comment>
<keyword evidence="10" id="KW-0408">Iron</keyword>
<keyword evidence="6" id="KW-0349">Heme</keyword>
<dbReference type="InterPro" id="IPR000701">
    <property type="entry name" value="SuccDH_FuR_B_TM-su"/>
</dbReference>
<evidence type="ECO:0000256" key="11">
    <source>
        <dbReference type="ARBA" id="ARBA00023136"/>
    </source>
</evidence>
<comment type="similarity">
    <text evidence="4">Belongs to the cytochrome b560 family.</text>
</comment>
<dbReference type="GO" id="GO:0009055">
    <property type="term" value="F:electron transfer activity"/>
    <property type="evidence" value="ECO:0007669"/>
    <property type="project" value="InterPro"/>
</dbReference>
<evidence type="ECO:0000256" key="12">
    <source>
        <dbReference type="ARBA" id="ARBA00025912"/>
    </source>
</evidence>
<dbReference type="InterPro" id="IPR014314">
    <property type="entry name" value="Succ_DH_cytb556"/>
</dbReference>
<dbReference type="AlphaFoldDB" id="A0A1W9HV50"/>
<evidence type="ECO:0000256" key="3">
    <source>
        <dbReference type="ARBA" id="ARBA00004370"/>
    </source>
</evidence>
<name>A0A1W9HV50_9HYPH</name>
<dbReference type="STRING" id="1827387.A4S15_12110"/>
<evidence type="ECO:0000256" key="13">
    <source>
        <dbReference type="SAM" id="Phobius"/>
    </source>
</evidence>
<protein>
    <recommendedName>
        <fullName evidence="5">Succinate dehydrogenase cytochrome b556 subunit</fullName>
    </recommendedName>
</protein>
<evidence type="ECO:0000256" key="1">
    <source>
        <dbReference type="ARBA" id="ARBA00001971"/>
    </source>
</evidence>
<gene>
    <name evidence="14" type="ORF">A4S15_12110</name>
</gene>
<dbReference type="InterPro" id="IPR034804">
    <property type="entry name" value="SQR/QFR_C/D"/>
</dbReference>
<sequence>MSLQQAAGRVRSRSHAGYVAYLVHRLSGLALAVFLPFHFFVLGNALNGAAGLDDFLLWAANPWVKLGEWLLVSALALHMAGGIRVLAIEFLPWSERQKTYIMLCIAFAIAAGLLFLLAARHG</sequence>
<dbReference type="SUPFAM" id="SSF81343">
    <property type="entry name" value="Fumarate reductase respiratory complex transmembrane subunits"/>
    <property type="match status" value="1"/>
</dbReference>
<evidence type="ECO:0000256" key="7">
    <source>
        <dbReference type="ARBA" id="ARBA00022692"/>
    </source>
</evidence>
<dbReference type="Pfam" id="PF01127">
    <property type="entry name" value="Sdh_cyt"/>
    <property type="match status" value="1"/>
</dbReference>
<feature type="transmembrane region" description="Helical" evidence="13">
    <location>
        <begin position="66"/>
        <end position="87"/>
    </location>
</feature>
<dbReference type="EMBL" id="LWDL01000021">
    <property type="protein sequence ID" value="OQW51172.1"/>
    <property type="molecule type" value="Genomic_DNA"/>
</dbReference>
<organism evidence="14 15">
    <name type="scientific">Candidatus Raskinella chloraquaticus</name>
    <dbReference type="NCBI Taxonomy" id="1951219"/>
    <lineage>
        <taxon>Bacteria</taxon>
        <taxon>Pseudomonadati</taxon>
        <taxon>Pseudomonadota</taxon>
        <taxon>Alphaproteobacteria</taxon>
        <taxon>Hyphomicrobiales</taxon>
        <taxon>Phreatobacteraceae</taxon>
        <taxon>Candidatus Raskinella</taxon>
    </lineage>
</organism>
<keyword evidence="8" id="KW-0479">Metal-binding</keyword>